<dbReference type="GO" id="GO:0016887">
    <property type="term" value="F:ATP hydrolysis activity"/>
    <property type="evidence" value="ECO:0007669"/>
    <property type="project" value="UniProtKB-UniRule"/>
</dbReference>
<keyword evidence="11" id="KW-1185">Reference proteome</keyword>
<gene>
    <name evidence="10" type="ORF">SU60_19895</name>
</gene>
<evidence type="ECO:0000256" key="1">
    <source>
        <dbReference type="ARBA" id="ARBA00005417"/>
    </source>
</evidence>
<dbReference type="InterPro" id="IPR000644">
    <property type="entry name" value="CBS_dom"/>
</dbReference>
<dbReference type="InterPro" id="IPR051921">
    <property type="entry name" value="ABC_osmolyte_uptake_ATP-bind"/>
</dbReference>
<comment type="catalytic activity">
    <reaction evidence="7">
        <text>a quaternary ammonium(out) + ATP + H2O = a quaternary ammonium(in) + ADP + phosphate + H(+)</text>
        <dbReference type="Rhea" id="RHEA:11036"/>
        <dbReference type="ChEBI" id="CHEBI:15377"/>
        <dbReference type="ChEBI" id="CHEBI:15378"/>
        <dbReference type="ChEBI" id="CHEBI:30616"/>
        <dbReference type="ChEBI" id="CHEBI:35267"/>
        <dbReference type="ChEBI" id="CHEBI:43474"/>
        <dbReference type="ChEBI" id="CHEBI:456216"/>
    </reaction>
</comment>
<evidence type="ECO:0000256" key="2">
    <source>
        <dbReference type="ARBA" id="ARBA00022448"/>
    </source>
</evidence>
<dbReference type="Pfam" id="PF00005">
    <property type="entry name" value="ABC_tran"/>
    <property type="match status" value="1"/>
</dbReference>
<comment type="subunit">
    <text evidence="7">The complex is probably composed of two ATP-binding proteins, two transmembrane proteins and a solute-binding protein.</text>
</comment>
<feature type="domain" description="ABC transporter" evidence="8">
    <location>
        <begin position="29"/>
        <end position="265"/>
    </location>
</feature>
<accession>A0A0C3I2K0</accession>
<evidence type="ECO:0000256" key="7">
    <source>
        <dbReference type="RuleBase" id="RU369116"/>
    </source>
</evidence>
<dbReference type="CDD" id="cd03294">
    <property type="entry name" value="ABC_Pro_Gly_Betaine"/>
    <property type="match status" value="1"/>
</dbReference>
<evidence type="ECO:0000259" key="8">
    <source>
        <dbReference type="PROSITE" id="PS50893"/>
    </source>
</evidence>
<dbReference type="Gene3D" id="3.10.580.10">
    <property type="entry name" value="CBS-domain"/>
    <property type="match status" value="1"/>
</dbReference>
<dbReference type="GO" id="GO:0005524">
    <property type="term" value="F:ATP binding"/>
    <property type="evidence" value="ECO:0007669"/>
    <property type="project" value="UniProtKB-UniRule"/>
</dbReference>
<dbReference type="PANTHER" id="PTHR43869">
    <property type="entry name" value="GLYCINE BETAINE/PROLINE BETAINE TRANSPORT SYSTEM ATP-BINDING PROTEIN PROV"/>
    <property type="match status" value="1"/>
</dbReference>
<keyword evidence="6" id="KW-0129">CBS domain</keyword>
<dbReference type="EMBL" id="JXOK01000082">
    <property type="protein sequence ID" value="KIN09315.1"/>
    <property type="molecule type" value="Genomic_DNA"/>
</dbReference>
<dbReference type="SUPFAM" id="SSF52540">
    <property type="entry name" value="P-loop containing nucleoside triphosphate hydrolases"/>
    <property type="match status" value="1"/>
</dbReference>
<dbReference type="NCBIfam" id="TIGR01186">
    <property type="entry name" value="proV"/>
    <property type="match status" value="1"/>
</dbReference>
<dbReference type="STRING" id="50718.SU60_19895"/>
<dbReference type="GO" id="GO:0005886">
    <property type="term" value="C:plasma membrane"/>
    <property type="evidence" value="ECO:0007669"/>
    <property type="project" value="UniProtKB-SubCell"/>
</dbReference>
<evidence type="ECO:0000259" key="9">
    <source>
        <dbReference type="PROSITE" id="PS51371"/>
    </source>
</evidence>
<feature type="domain" description="CBS" evidence="9">
    <location>
        <begin position="343"/>
        <end position="395"/>
    </location>
</feature>
<keyword evidence="7" id="KW-1003">Cell membrane</keyword>
<reference evidence="10 11" key="1">
    <citation type="submission" date="2015-01" db="EMBL/GenBank/DDBJ databases">
        <title>Draft genome of Vibrio mytili type strain CAIM 528.</title>
        <authorList>
            <person name="Gonzalez-Castillo A."/>
            <person name="Gomez-Gil B."/>
            <person name="Enciso-Ibarra J."/>
        </authorList>
    </citation>
    <scope>NUCLEOTIDE SEQUENCE [LARGE SCALE GENOMIC DNA]</scope>
    <source>
        <strain evidence="10 11">CAIM 528</strain>
    </source>
</reference>
<dbReference type="GO" id="GO:0006970">
    <property type="term" value="P:response to osmotic stress"/>
    <property type="evidence" value="ECO:0007669"/>
    <property type="project" value="UniProtKB-ARBA"/>
</dbReference>
<dbReference type="NCBIfam" id="NF007480">
    <property type="entry name" value="PRK10070.1"/>
    <property type="match status" value="1"/>
</dbReference>
<dbReference type="PANTHER" id="PTHR43869:SF1">
    <property type="entry name" value="GLYCINE BETAINE_PROLINE BETAINE TRANSPORT SYSTEM ATP-BINDING PROTEIN PROV"/>
    <property type="match status" value="1"/>
</dbReference>
<keyword evidence="4 7" id="KW-0067">ATP-binding</keyword>
<dbReference type="InterPro" id="IPR046342">
    <property type="entry name" value="CBS_dom_sf"/>
</dbReference>
<dbReference type="CDD" id="cd09831">
    <property type="entry name" value="CBS_pair_ABC_Gly_Pro_assoc"/>
    <property type="match status" value="1"/>
</dbReference>
<dbReference type="Gene3D" id="3.40.50.300">
    <property type="entry name" value="P-loop containing nucleotide triphosphate hydrolases"/>
    <property type="match status" value="1"/>
</dbReference>
<proteinExistence type="inferred from homology"/>
<evidence type="ECO:0000313" key="11">
    <source>
        <dbReference type="Proteomes" id="UP000031977"/>
    </source>
</evidence>
<dbReference type="AlphaFoldDB" id="A0A0C3I2K0"/>
<evidence type="ECO:0000256" key="3">
    <source>
        <dbReference type="ARBA" id="ARBA00022741"/>
    </source>
</evidence>
<dbReference type="RefSeq" id="WP_041157047.1">
    <property type="nucleotide sequence ID" value="NZ_CBCRVP010000018.1"/>
</dbReference>
<dbReference type="InterPro" id="IPR017871">
    <property type="entry name" value="ABC_transporter-like_CS"/>
</dbReference>
<comment type="subcellular location">
    <subcellularLocation>
        <location evidence="7">Cell inner membrane</location>
        <topology evidence="7">Peripheral membrane protein</topology>
    </subcellularLocation>
</comment>
<dbReference type="SUPFAM" id="SSF54631">
    <property type="entry name" value="CBS-domain pair"/>
    <property type="match status" value="1"/>
</dbReference>
<evidence type="ECO:0000313" key="10">
    <source>
        <dbReference type="EMBL" id="KIN09315.1"/>
    </source>
</evidence>
<keyword evidence="7" id="KW-0472">Membrane</keyword>
<name>A0A0C3I2K0_9VIBR</name>
<protein>
    <recommendedName>
        <fullName evidence="7">Quaternary amine transport ATP-binding protein</fullName>
        <ecNumber evidence="7">7.6.2.9</ecNumber>
    </recommendedName>
</protein>
<dbReference type="Proteomes" id="UP000031977">
    <property type="component" value="Unassembled WGS sequence"/>
</dbReference>
<dbReference type="GO" id="GO:0031460">
    <property type="term" value="P:glycine betaine transport"/>
    <property type="evidence" value="ECO:0007669"/>
    <property type="project" value="InterPro"/>
</dbReference>
<keyword evidence="7" id="KW-0997">Cell inner membrane</keyword>
<dbReference type="InterPro" id="IPR027417">
    <property type="entry name" value="P-loop_NTPase"/>
</dbReference>
<sequence length="395" mass="43344">MDPILEVKGLYKVFGEAPERAFSLIEKGNDKDKIFEQTGLTVGVNDVSLSINEGEIFVIMGLSGSGKSTLVRLLNRLIEPTKGNVYLKGKDIAHISENELREVRRNNISMVFQNFALMPHMSVIENAAFGLELAGVDIETRQASALSALERVGLGPYSESFPDELSGGMKQRVGLARALACDPDILLMDEAFSALDPLIRTEMQDELIRLQNDDRRTIVFISHDLDEAMRIGDRIAIMQNGDVVQVGTPDEILHNPANDYVEAFFRGVNIASALTAKDIARKKPAAVFKKSEYDGPGSAMQMLMDNDREYGIVVDKSSKYSGIVSIDSLRLAHKENRSLASALLEDGVTLEPTQSINDILGIVGGVPYSVPVVDEHGNYFGVVTKSRLLQTLDKD</sequence>
<organism evidence="10 11">
    <name type="scientific">Vibrio mytili</name>
    <dbReference type="NCBI Taxonomy" id="50718"/>
    <lineage>
        <taxon>Bacteria</taxon>
        <taxon>Pseudomonadati</taxon>
        <taxon>Pseudomonadota</taxon>
        <taxon>Gammaproteobacteria</taxon>
        <taxon>Vibrionales</taxon>
        <taxon>Vibrionaceae</taxon>
        <taxon>Vibrio</taxon>
    </lineage>
</organism>
<evidence type="ECO:0000256" key="5">
    <source>
        <dbReference type="ARBA" id="ARBA00022970"/>
    </source>
</evidence>
<comment type="caution">
    <text evidence="10">The sequence shown here is derived from an EMBL/GenBank/DDBJ whole genome shotgun (WGS) entry which is preliminary data.</text>
</comment>
<dbReference type="GO" id="GO:0006865">
    <property type="term" value="P:amino acid transport"/>
    <property type="evidence" value="ECO:0007669"/>
    <property type="project" value="UniProtKB-UniRule"/>
</dbReference>
<dbReference type="InterPro" id="IPR003593">
    <property type="entry name" value="AAA+_ATPase"/>
</dbReference>
<dbReference type="FunFam" id="3.40.50.300:FF:000201">
    <property type="entry name" value="Glycine betaine/L-proline ABC transporter ATP-binding protein"/>
    <property type="match status" value="1"/>
</dbReference>
<keyword evidence="2 7" id="KW-0813">Transport</keyword>
<dbReference type="PROSITE" id="PS51371">
    <property type="entry name" value="CBS"/>
    <property type="match status" value="1"/>
</dbReference>
<evidence type="ECO:0000256" key="4">
    <source>
        <dbReference type="ARBA" id="ARBA00022840"/>
    </source>
</evidence>
<dbReference type="OrthoDB" id="9802264at2"/>
<dbReference type="GO" id="GO:0015418">
    <property type="term" value="F:ABC-type quaternary ammonium compound transporting activity"/>
    <property type="evidence" value="ECO:0007669"/>
    <property type="project" value="UniProtKB-EC"/>
</dbReference>
<keyword evidence="5" id="KW-0029">Amino-acid transport</keyword>
<dbReference type="InterPro" id="IPR003439">
    <property type="entry name" value="ABC_transporter-like_ATP-bd"/>
</dbReference>
<dbReference type="EC" id="7.6.2.9" evidence="7"/>
<keyword evidence="3 7" id="KW-0547">Nucleotide-binding</keyword>
<dbReference type="PROSITE" id="PS00211">
    <property type="entry name" value="ABC_TRANSPORTER_1"/>
    <property type="match status" value="1"/>
</dbReference>
<dbReference type="InterPro" id="IPR005892">
    <property type="entry name" value="Gly-betaine_transp_ATP-bd"/>
</dbReference>
<dbReference type="Pfam" id="PF00571">
    <property type="entry name" value="CBS"/>
    <property type="match status" value="1"/>
</dbReference>
<dbReference type="SMART" id="SM00382">
    <property type="entry name" value="AAA"/>
    <property type="match status" value="1"/>
</dbReference>
<comment type="similarity">
    <text evidence="1 7">Belongs to the ABC transporter superfamily.</text>
</comment>
<dbReference type="PROSITE" id="PS50893">
    <property type="entry name" value="ABC_TRANSPORTER_2"/>
    <property type="match status" value="1"/>
</dbReference>
<evidence type="ECO:0000256" key="6">
    <source>
        <dbReference type="PROSITE-ProRule" id="PRU00703"/>
    </source>
</evidence>